<dbReference type="EMBL" id="QPMK01000001">
    <property type="protein sequence ID" value="RDD68210.1"/>
    <property type="molecule type" value="Genomic_DNA"/>
</dbReference>
<keyword evidence="5 7" id="KW-1133">Transmembrane helix</keyword>
<gene>
    <name evidence="8" type="ORF">DU478_01705</name>
</gene>
<proteinExistence type="inferred from homology"/>
<keyword evidence="3" id="KW-1003">Cell membrane</keyword>
<organism evidence="8 9">
    <name type="scientific">Thalassococcus profundi</name>
    <dbReference type="NCBI Taxonomy" id="2282382"/>
    <lineage>
        <taxon>Bacteria</taxon>
        <taxon>Pseudomonadati</taxon>
        <taxon>Pseudomonadota</taxon>
        <taxon>Alphaproteobacteria</taxon>
        <taxon>Rhodobacterales</taxon>
        <taxon>Roseobacteraceae</taxon>
        <taxon>Thalassococcus</taxon>
    </lineage>
</organism>
<dbReference type="PANTHER" id="PTHR30065">
    <property type="entry name" value="FLAGELLAR BIOSYNTHETIC PROTEIN FLIR"/>
    <property type="match status" value="1"/>
</dbReference>
<dbReference type="Proteomes" id="UP000253977">
    <property type="component" value="Unassembled WGS sequence"/>
</dbReference>
<keyword evidence="6 7" id="KW-0472">Membrane</keyword>
<dbReference type="Pfam" id="PF01311">
    <property type="entry name" value="Bac_export_1"/>
    <property type="match status" value="1"/>
</dbReference>
<evidence type="ECO:0000256" key="7">
    <source>
        <dbReference type="SAM" id="Phobius"/>
    </source>
</evidence>
<feature type="transmembrane region" description="Helical" evidence="7">
    <location>
        <begin position="14"/>
        <end position="32"/>
    </location>
</feature>
<evidence type="ECO:0000256" key="1">
    <source>
        <dbReference type="ARBA" id="ARBA00004651"/>
    </source>
</evidence>
<sequence>MSPLTALTELLPPLAWLTLGVLLRVGAAMAVLPGLGERSVPVRVRLLASLALTAVIAPAAAPLIEMPEPTLASLAWITATETVAGLAIGIGLRLFMLALQTAGTMAAQATSLSQLAGNSAADPMPAIGNLLVISALALLMITGLHVKVAALFILSYDILPLGVFPDSGVIADWGRGHVARAFALAFTLAAPFVILSVLYNLTLGVINRAMPQLMVAFVGAPVITFGSIAMLLVAAPLILSVWLGAMDGFLSNPFAVP</sequence>
<keyword evidence="9" id="KW-1185">Reference proteome</keyword>
<dbReference type="PANTHER" id="PTHR30065:SF8">
    <property type="entry name" value="FLAGELLAR BIOSYNTHETIC PROTEIN FLIR"/>
    <property type="match status" value="1"/>
</dbReference>
<feature type="transmembrane region" description="Helical" evidence="7">
    <location>
        <begin position="70"/>
        <end position="95"/>
    </location>
</feature>
<evidence type="ECO:0000256" key="5">
    <source>
        <dbReference type="ARBA" id="ARBA00022989"/>
    </source>
</evidence>
<dbReference type="GO" id="GO:0006605">
    <property type="term" value="P:protein targeting"/>
    <property type="evidence" value="ECO:0007669"/>
    <property type="project" value="InterPro"/>
</dbReference>
<dbReference type="GO" id="GO:0005886">
    <property type="term" value="C:plasma membrane"/>
    <property type="evidence" value="ECO:0007669"/>
    <property type="project" value="UniProtKB-SubCell"/>
</dbReference>
<evidence type="ECO:0000313" key="8">
    <source>
        <dbReference type="EMBL" id="RDD68210.1"/>
    </source>
</evidence>
<feature type="transmembrane region" description="Helical" evidence="7">
    <location>
        <begin position="178"/>
        <end position="201"/>
    </location>
</feature>
<name>A0A369TSP6_9RHOB</name>
<dbReference type="AlphaFoldDB" id="A0A369TSP6"/>
<dbReference type="InterPro" id="IPR002010">
    <property type="entry name" value="T3SS_IM_R"/>
</dbReference>
<evidence type="ECO:0000256" key="2">
    <source>
        <dbReference type="ARBA" id="ARBA00009772"/>
    </source>
</evidence>
<dbReference type="OrthoDB" id="9779817at2"/>
<comment type="similarity">
    <text evidence="2">Belongs to the FliR/MopE/SpaR family.</text>
</comment>
<feature type="transmembrane region" description="Helical" evidence="7">
    <location>
        <begin position="44"/>
        <end position="64"/>
    </location>
</feature>
<feature type="transmembrane region" description="Helical" evidence="7">
    <location>
        <begin position="130"/>
        <end position="158"/>
    </location>
</feature>
<evidence type="ECO:0000313" key="9">
    <source>
        <dbReference type="Proteomes" id="UP000253977"/>
    </source>
</evidence>
<feature type="transmembrane region" description="Helical" evidence="7">
    <location>
        <begin position="213"/>
        <end position="243"/>
    </location>
</feature>
<accession>A0A369TSP6</accession>
<protein>
    <submittedName>
        <fullName evidence="8">Type III secretion protein</fullName>
    </submittedName>
</protein>
<dbReference type="PRINTS" id="PR00953">
    <property type="entry name" value="TYPE3IMRPROT"/>
</dbReference>
<evidence type="ECO:0000256" key="4">
    <source>
        <dbReference type="ARBA" id="ARBA00022692"/>
    </source>
</evidence>
<comment type="caution">
    <text evidence="8">The sequence shown here is derived from an EMBL/GenBank/DDBJ whole genome shotgun (WGS) entry which is preliminary data.</text>
</comment>
<reference evidence="8 9" key="1">
    <citation type="submission" date="2018-07" db="EMBL/GenBank/DDBJ databases">
        <title>Thalassococcus profundi sp. nov., a marine bacterium isolated from deep seawater of Okinawa Trough.</title>
        <authorList>
            <person name="Yu M."/>
        </authorList>
    </citation>
    <scope>NUCLEOTIDE SEQUENCE [LARGE SCALE GENOMIC DNA]</scope>
    <source>
        <strain evidence="8 9">WRAS1</strain>
    </source>
</reference>
<comment type="subcellular location">
    <subcellularLocation>
        <location evidence="1">Cell membrane</location>
        <topology evidence="1">Multi-pass membrane protein</topology>
    </subcellularLocation>
</comment>
<dbReference type="RefSeq" id="WP_114509190.1">
    <property type="nucleotide sequence ID" value="NZ_QPMK01000001.1"/>
</dbReference>
<evidence type="ECO:0000256" key="6">
    <source>
        <dbReference type="ARBA" id="ARBA00023136"/>
    </source>
</evidence>
<keyword evidence="4 7" id="KW-0812">Transmembrane</keyword>
<evidence type="ECO:0000256" key="3">
    <source>
        <dbReference type="ARBA" id="ARBA00022475"/>
    </source>
</evidence>